<dbReference type="AlphaFoldDB" id="A0A8J5VYR4"/>
<proteinExistence type="predicted"/>
<dbReference type="Proteomes" id="UP000729402">
    <property type="component" value="Unassembled WGS sequence"/>
</dbReference>
<reference evidence="1" key="1">
    <citation type="journal article" date="2021" name="bioRxiv">
        <title>Whole Genome Assembly and Annotation of Northern Wild Rice, Zizania palustris L., Supports a Whole Genome Duplication in the Zizania Genus.</title>
        <authorList>
            <person name="Haas M."/>
            <person name="Kono T."/>
            <person name="Macchietto M."/>
            <person name="Millas R."/>
            <person name="McGilp L."/>
            <person name="Shao M."/>
            <person name="Duquette J."/>
            <person name="Hirsch C.N."/>
            <person name="Kimball J."/>
        </authorList>
    </citation>
    <scope>NUCLEOTIDE SEQUENCE</scope>
    <source>
        <tissue evidence="1">Fresh leaf tissue</tissue>
    </source>
</reference>
<gene>
    <name evidence="1" type="ORF">GUJ93_ZPchr0004g39699</name>
</gene>
<protein>
    <submittedName>
        <fullName evidence="1">Uncharacterized protein</fullName>
    </submittedName>
</protein>
<reference evidence="1" key="2">
    <citation type="submission" date="2021-02" db="EMBL/GenBank/DDBJ databases">
        <authorList>
            <person name="Kimball J.A."/>
            <person name="Haas M.W."/>
            <person name="Macchietto M."/>
            <person name="Kono T."/>
            <person name="Duquette J."/>
            <person name="Shao M."/>
        </authorList>
    </citation>
    <scope>NUCLEOTIDE SEQUENCE</scope>
    <source>
        <tissue evidence="1">Fresh leaf tissue</tissue>
    </source>
</reference>
<evidence type="ECO:0000313" key="2">
    <source>
        <dbReference type="Proteomes" id="UP000729402"/>
    </source>
</evidence>
<sequence>MFRSAARRLVQVAPPCAWGPGRLRDVEGVRWSARLDGEEGERWSARLNGKKVVIGGTRGANHKSKTIG</sequence>
<evidence type="ECO:0000313" key="1">
    <source>
        <dbReference type="EMBL" id="KAG8064143.1"/>
    </source>
</evidence>
<keyword evidence="2" id="KW-1185">Reference proteome</keyword>
<organism evidence="1 2">
    <name type="scientific">Zizania palustris</name>
    <name type="common">Northern wild rice</name>
    <dbReference type="NCBI Taxonomy" id="103762"/>
    <lineage>
        <taxon>Eukaryota</taxon>
        <taxon>Viridiplantae</taxon>
        <taxon>Streptophyta</taxon>
        <taxon>Embryophyta</taxon>
        <taxon>Tracheophyta</taxon>
        <taxon>Spermatophyta</taxon>
        <taxon>Magnoliopsida</taxon>
        <taxon>Liliopsida</taxon>
        <taxon>Poales</taxon>
        <taxon>Poaceae</taxon>
        <taxon>BOP clade</taxon>
        <taxon>Oryzoideae</taxon>
        <taxon>Oryzeae</taxon>
        <taxon>Zizaniinae</taxon>
        <taxon>Zizania</taxon>
    </lineage>
</organism>
<dbReference type="EMBL" id="JAAALK010000285">
    <property type="protein sequence ID" value="KAG8064143.1"/>
    <property type="molecule type" value="Genomic_DNA"/>
</dbReference>
<accession>A0A8J5VYR4</accession>
<comment type="caution">
    <text evidence="1">The sequence shown here is derived from an EMBL/GenBank/DDBJ whole genome shotgun (WGS) entry which is preliminary data.</text>
</comment>
<name>A0A8J5VYR4_ZIZPA</name>